<evidence type="ECO:0000256" key="8">
    <source>
        <dbReference type="ARBA" id="ARBA00093630"/>
    </source>
</evidence>
<dbReference type="AlphaFoldDB" id="A0A069D0M5"/>
<dbReference type="GO" id="GO:0008381">
    <property type="term" value="F:mechanosensitive monoatomic ion channel activity"/>
    <property type="evidence" value="ECO:0007669"/>
    <property type="project" value="InterPro"/>
</dbReference>
<comment type="caution">
    <text evidence="12">The sequence shown here is derived from an EMBL/GenBank/DDBJ whole genome shotgun (WGS) entry which is preliminary data.</text>
</comment>
<evidence type="ECO:0000256" key="1">
    <source>
        <dbReference type="ARBA" id="ARBA00004429"/>
    </source>
</evidence>
<evidence type="ECO:0000313" key="13">
    <source>
        <dbReference type="Proteomes" id="UP000027601"/>
    </source>
</evidence>
<evidence type="ECO:0000256" key="5">
    <source>
        <dbReference type="ARBA" id="ARBA00022989"/>
    </source>
</evidence>
<evidence type="ECO:0000256" key="3">
    <source>
        <dbReference type="ARBA" id="ARBA00022519"/>
    </source>
</evidence>
<feature type="transmembrane region" description="Helical" evidence="10">
    <location>
        <begin position="116"/>
        <end position="139"/>
    </location>
</feature>
<feature type="domain" description="Mechanosensitive ion channel MscS" evidence="11">
    <location>
        <begin position="197"/>
        <end position="265"/>
    </location>
</feature>
<accession>A0A069D0M5</accession>
<dbReference type="STRING" id="1121097.GCA_000428125_00639"/>
<dbReference type="RefSeq" id="WP_027317822.1">
    <property type="nucleotide sequence ID" value="NZ_ATZI01000001.1"/>
</dbReference>
<evidence type="ECO:0000256" key="6">
    <source>
        <dbReference type="ARBA" id="ARBA00023016"/>
    </source>
</evidence>
<dbReference type="PANTHER" id="PTHR30414">
    <property type="entry name" value="MINICONDUCTANCE MECHANOSENSITIVE CHANNEL YBDG"/>
    <property type="match status" value="1"/>
</dbReference>
<dbReference type="EMBL" id="BAJS01000003">
    <property type="protein sequence ID" value="GAK35851.1"/>
    <property type="molecule type" value="Genomic_DNA"/>
</dbReference>
<reference evidence="12 13" key="1">
    <citation type="journal article" date="2015" name="Microbes Environ.">
        <title>Distribution and evolution of nitrogen fixation genes in the phylum bacteroidetes.</title>
        <authorList>
            <person name="Inoue J."/>
            <person name="Oshima K."/>
            <person name="Suda W."/>
            <person name="Sakamoto M."/>
            <person name="Iino T."/>
            <person name="Noda S."/>
            <person name="Hongoh Y."/>
            <person name="Hattori M."/>
            <person name="Ohkuma M."/>
        </authorList>
    </citation>
    <scope>NUCLEOTIDE SEQUENCE [LARGE SCALE GENOMIC DNA]</scope>
    <source>
        <strain evidence="12 13">JCM 15093</strain>
    </source>
</reference>
<keyword evidence="7 10" id="KW-0472">Membrane</keyword>
<dbReference type="GO" id="GO:0071470">
    <property type="term" value="P:cellular response to osmotic stress"/>
    <property type="evidence" value="ECO:0007669"/>
    <property type="project" value="InterPro"/>
</dbReference>
<dbReference type="InterPro" id="IPR023408">
    <property type="entry name" value="MscS_beta-dom_sf"/>
</dbReference>
<evidence type="ECO:0000256" key="10">
    <source>
        <dbReference type="SAM" id="Phobius"/>
    </source>
</evidence>
<dbReference type="eggNOG" id="COG0668">
    <property type="taxonomic scope" value="Bacteria"/>
</dbReference>
<dbReference type="GO" id="GO:0005886">
    <property type="term" value="C:plasma membrane"/>
    <property type="evidence" value="ECO:0007669"/>
    <property type="project" value="UniProtKB-SubCell"/>
</dbReference>
<dbReference type="Pfam" id="PF00924">
    <property type="entry name" value="MS_channel_2nd"/>
    <property type="match status" value="1"/>
</dbReference>
<dbReference type="SUPFAM" id="SSF50182">
    <property type="entry name" value="Sm-like ribonucleoproteins"/>
    <property type="match status" value="1"/>
</dbReference>
<dbReference type="PANTHER" id="PTHR30414:SF0">
    <property type="entry name" value="MINICONDUCTANCE MECHANOSENSITIVE CHANNEL YBDG"/>
    <property type="match status" value="1"/>
</dbReference>
<evidence type="ECO:0000256" key="7">
    <source>
        <dbReference type="ARBA" id="ARBA00023136"/>
    </source>
</evidence>
<gene>
    <name evidence="12" type="ORF">JCM15093_978</name>
</gene>
<dbReference type="InterPro" id="IPR010920">
    <property type="entry name" value="LSM_dom_sf"/>
</dbReference>
<keyword evidence="13" id="KW-1185">Reference proteome</keyword>
<keyword evidence="2" id="KW-1003">Cell membrane</keyword>
<feature type="transmembrane region" description="Helical" evidence="10">
    <location>
        <begin position="35"/>
        <end position="60"/>
    </location>
</feature>
<feature type="transmembrane region" description="Helical" evidence="10">
    <location>
        <begin position="178"/>
        <end position="195"/>
    </location>
</feature>
<keyword evidence="5 10" id="KW-1133">Transmembrane helix</keyword>
<feature type="transmembrane region" description="Helical" evidence="10">
    <location>
        <begin position="151"/>
        <end position="172"/>
    </location>
</feature>
<dbReference type="FunFam" id="2.30.30.60:FF:000002">
    <property type="entry name" value="Mechanosensitive ion channel family protein"/>
    <property type="match status" value="1"/>
</dbReference>
<dbReference type="Proteomes" id="UP000027601">
    <property type="component" value="Unassembled WGS sequence"/>
</dbReference>
<evidence type="ECO:0000313" key="12">
    <source>
        <dbReference type="EMBL" id="GAK35851.1"/>
    </source>
</evidence>
<protein>
    <recommendedName>
        <fullName evidence="8">Mechanosensing system component YbdG</fullName>
    </recommendedName>
    <alternativeName>
        <fullName evidence="9">Mechanosensitive channel homolog YbdG</fullName>
    </alternativeName>
</protein>
<proteinExistence type="predicted"/>
<organism evidence="12 13">
    <name type="scientific">Bacteroides graminisolvens DSM 19988 = JCM 15093</name>
    <dbReference type="NCBI Taxonomy" id="1121097"/>
    <lineage>
        <taxon>Bacteria</taxon>
        <taxon>Pseudomonadati</taxon>
        <taxon>Bacteroidota</taxon>
        <taxon>Bacteroidia</taxon>
        <taxon>Bacteroidales</taxon>
        <taxon>Bacteroidaceae</taxon>
        <taxon>Bacteroides</taxon>
    </lineage>
</organism>
<feature type="transmembrane region" description="Helical" evidence="10">
    <location>
        <begin position="80"/>
        <end position="101"/>
    </location>
</feature>
<evidence type="ECO:0000256" key="2">
    <source>
        <dbReference type="ARBA" id="ARBA00022475"/>
    </source>
</evidence>
<dbReference type="InterPro" id="IPR030192">
    <property type="entry name" value="YbdG"/>
</dbReference>
<keyword evidence="4 10" id="KW-0812">Transmembrane</keyword>
<evidence type="ECO:0000256" key="4">
    <source>
        <dbReference type="ARBA" id="ARBA00022692"/>
    </source>
</evidence>
<evidence type="ECO:0000256" key="9">
    <source>
        <dbReference type="ARBA" id="ARBA00093659"/>
    </source>
</evidence>
<dbReference type="InterPro" id="IPR006685">
    <property type="entry name" value="MscS_channel_2nd"/>
</dbReference>
<dbReference type="Gene3D" id="2.30.30.60">
    <property type="match status" value="1"/>
</dbReference>
<evidence type="ECO:0000259" key="11">
    <source>
        <dbReference type="Pfam" id="PF00924"/>
    </source>
</evidence>
<keyword evidence="6" id="KW-0346">Stress response</keyword>
<keyword evidence="3" id="KW-0997">Cell inner membrane</keyword>
<name>A0A069D0M5_9BACE</name>
<sequence length="425" mass="48465">MTKEMLSDYRIVENINEYLVTLGTGQSLADSLDQFIAVGLLLLLAFSANFICRTVLLHVVTKLVKNTKVTWDDVLFDKKVLVNLSRMVAPVLIYVLLPVVFPREPDVVSFLQRLCMIYIIATFLRFINVFLLAIYHVYSEKEQFKDRPLKGLLQTAQVTLFFIGGIAIVSILMNKSPAVLLTGLGASAAILMLVFKDSIMGFVSGIQLSANNMLRVGDWIVMSKYGADGTVIEVTLNTVKVRNWDNTITTIPPYALVSDSFQNWRGMQESGGRRVKRSIRIDMNSVKFCTPEMLDKYRKIHLLADYIDETERVVSEYNETHHIDNSLLVNGRRQTNLGVFRAYLNNYLKNLDAVNQEMTCMVRQLQPTEQGIPIELYFFSAIKEWVVYESIQADVFDHVLAIIPEFELRVFQNPTGSDFRELRTN</sequence>
<comment type="subcellular location">
    <subcellularLocation>
        <location evidence="1">Cell inner membrane</location>
        <topology evidence="1">Multi-pass membrane protein</topology>
    </subcellularLocation>
</comment>